<comment type="caution">
    <text evidence="1">The sequence shown here is derived from an EMBL/GenBank/DDBJ whole genome shotgun (WGS) entry which is preliminary data.</text>
</comment>
<protein>
    <recommendedName>
        <fullName evidence="3">Right handed beta helix domain-containing protein</fullName>
    </recommendedName>
</protein>
<dbReference type="Gene3D" id="2.160.20.10">
    <property type="entry name" value="Single-stranded right-handed beta-helix, Pectin lyase-like"/>
    <property type="match status" value="1"/>
</dbReference>
<dbReference type="STRING" id="765913.ThidrDRAFT_3718"/>
<evidence type="ECO:0000313" key="1">
    <source>
        <dbReference type="EMBL" id="EGV28490.1"/>
    </source>
</evidence>
<reference evidence="1 2" key="1">
    <citation type="submission" date="2011-06" db="EMBL/GenBank/DDBJ databases">
        <title>The draft genome of Thiorhodococcus drewsii AZ1.</title>
        <authorList>
            <consortium name="US DOE Joint Genome Institute (JGI-PGF)"/>
            <person name="Lucas S."/>
            <person name="Han J."/>
            <person name="Lapidus A."/>
            <person name="Cheng J.-F."/>
            <person name="Goodwin L."/>
            <person name="Pitluck S."/>
            <person name="Peters L."/>
            <person name="Land M.L."/>
            <person name="Hauser L."/>
            <person name="Vogl K."/>
            <person name="Liu Z."/>
            <person name="Imhoff J."/>
            <person name="Thiel V."/>
            <person name="Frigaard N.-U."/>
            <person name="Bryant D.A."/>
            <person name="Woyke T.J."/>
        </authorList>
    </citation>
    <scope>NUCLEOTIDE SEQUENCE [LARGE SCALE GENOMIC DNA]</scope>
    <source>
        <strain evidence="1 2">AZ1</strain>
    </source>
</reference>
<dbReference type="InterPro" id="IPR011050">
    <property type="entry name" value="Pectin_lyase_fold/virulence"/>
</dbReference>
<proteinExistence type="predicted"/>
<dbReference type="Proteomes" id="UP000004200">
    <property type="component" value="Unassembled WGS sequence"/>
</dbReference>
<dbReference type="SUPFAM" id="SSF51126">
    <property type="entry name" value="Pectin lyase-like"/>
    <property type="match status" value="1"/>
</dbReference>
<accession>G2E605</accession>
<evidence type="ECO:0000313" key="2">
    <source>
        <dbReference type="Proteomes" id="UP000004200"/>
    </source>
</evidence>
<name>G2E605_9GAMM</name>
<gene>
    <name evidence="1" type="ORF">ThidrDRAFT_3718</name>
</gene>
<keyword evidence="2" id="KW-1185">Reference proteome</keyword>
<dbReference type="eggNOG" id="COG3420">
    <property type="taxonomic scope" value="Bacteria"/>
</dbReference>
<dbReference type="OrthoDB" id="5751322at2"/>
<dbReference type="InterPro" id="IPR012334">
    <property type="entry name" value="Pectin_lyas_fold"/>
</dbReference>
<dbReference type="EMBL" id="AFWT01000036">
    <property type="protein sequence ID" value="EGV28490.1"/>
    <property type="molecule type" value="Genomic_DNA"/>
</dbReference>
<evidence type="ECO:0008006" key="3">
    <source>
        <dbReference type="Google" id="ProtNLM"/>
    </source>
</evidence>
<sequence length="288" mass="31520">MKTLLYRYFLMCGLLVHAGLLIGLAALPVLNDSAVSWSIARALYERAHTRYPEVTQGLAQVLREVGLIDRYRPPGPIDLPSFPGPEDWPRQGVITGGFLEQDYGPAGEPLQSRPRESTATLLPATVQAGDEAAILSALRGAKAGDVIEILPGTYRLSGRGIALGSGGTPKRPIYLRARQIGDVTLELETLEGFLVDQSYWVFENLTIRGVCQNDDRCEHAFHVVGAAVGTTIRNNRLLDFNAALKVNGIEVAERSLYPDLGLVQNNTLINSRPRETSNPSHYTHLHKS</sequence>
<organism evidence="1 2">
    <name type="scientific">Thiorhodococcus drewsii AZ1</name>
    <dbReference type="NCBI Taxonomy" id="765913"/>
    <lineage>
        <taxon>Bacteria</taxon>
        <taxon>Pseudomonadati</taxon>
        <taxon>Pseudomonadota</taxon>
        <taxon>Gammaproteobacteria</taxon>
        <taxon>Chromatiales</taxon>
        <taxon>Chromatiaceae</taxon>
        <taxon>Thiorhodococcus</taxon>
    </lineage>
</organism>
<dbReference type="RefSeq" id="WP_007042431.1">
    <property type="nucleotide sequence ID" value="NZ_AFWT01000036.1"/>
</dbReference>
<dbReference type="AlphaFoldDB" id="G2E605"/>